<dbReference type="Proteomes" id="UP001501243">
    <property type="component" value="Unassembled WGS sequence"/>
</dbReference>
<comment type="caution">
    <text evidence="2">The sequence shown here is derived from an EMBL/GenBank/DDBJ whole genome shotgun (WGS) entry which is preliminary data.</text>
</comment>
<keyword evidence="3" id="KW-1185">Reference proteome</keyword>
<proteinExistence type="predicted"/>
<name>A0ABP8QHX9_9BACT</name>
<dbReference type="RefSeq" id="WP_345229229.1">
    <property type="nucleotide sequence ID" value="NZ_BAABGQ010000006.1"/>
</dbReference>
<organism evidence="2 3">
    <name type="scientific">Hymenobacter ginsengisoli</name>
    <dbReference type="NCBI Taxonomy" id="1051626"/>
    <lineage>
        <taxon>Bacteria</taxon>
        <taxon>Pseudomonadati</taxon>
        <taxon>Bacteroidota</taxon>
        <taxon>Cytophagia</taxon>
        <taxon>Cytophagales</taxon>
        <taxon>Hymenobacteraceae</taxon>
        <taxon>Hymenobacter</taxon>
    </lineage>
</organism>
<feature type="region of interest" description="Disordered" evidence="1">
    <location>
        <begin position="309"/>
        <end position="348"/>
    </location>
</feature>
<evidence type="ECO:0008006" key="4">
    <source>
        <dbReference type="Google" id="ProtNLM"/>
    </source>
</evidence>
<reference evidence="3" key="1">
    <citation type="journal article" date="2019" name="Int. J. Syst. Evol. Microbiol.">
        <title>The Global Catalogue of Microorganisms (GCM) 10K type strain sequencing project: providing services to taxonomists for standard genome sequencing and annotation.</title>
        <authorList>
            <consortium name="The Broad Institute Genomics Platform"/>
            <consortium name="The Broad Institute Genome Sequencing Center for Infectious Disease"/>
            <person name="Wu L."/>
            <person name="Ma J."/>
        </authorList>
    </citation>
    <scope>NUCLEOTIDE SEQUENCE [LARGE SCALE GENOMIC DNA]</scope>
    <source>
        <strain evidence="3">JCM 17841</strain>
    </source>
</reference>
<feature type="region of interest" description="Disordered" evidence="1">
    <location>
        <begin position="110"/>
        <end position="187"/>
    </location>
</feature>
<feature type="compositionally biased region" description="Polar residues" evidence="1">
    <location>
        <begin position="112"/>
        <end position="129"/>
    </location>
</feature>
<evidence type="ECO:0000313" key="3">
    <source>
        <dbReference type="Proteomes" id="UP001501243"/>
    </source>
</evidence>
<feature type="compositionally biased region" description="Polar residues" evidence="1">
    <location>
        <begin position="338"/>
        <end position="348"/>
    </location>
</feature>
<feature type="compositionally biased region" description="Polar residues" evidence="1">
    <location>
        <begin position="162"/>
        <end position="181"/>
    </location>
</feature>
<dbReference type="EMBL" id="BAABGQ010000006">
    <property type="protein sequence ID" value="GAA4501356.1"/>
    <property type="molecule type" value="Genomic_DNA"/>
</dbReference>
<gene>
    <name evidence="2" type="ORF">GCM10023172_23060</name>
</gene>
<accession>A0ABP8QHX9</accession>
<feature type="compositionally biased region" description="Basic and acidic residues" evidence="1">
    <location>
        <begin position="130"/>
        <end position="140"/>
    </location>
</feature>
<evidence type="ECO:0000256" key="1">
    <source>
        <dbReference type="SAM" id="MobiDB-lite"/>
    </source>
</evidence>
<protein>
    <recommendedName>
        <fullName evidence="4">Helix-turn-helix domain-containing protein</fullName>
    </recommendedName>
</protein>
<sequence length="348" mass="37603">MLPIRQTINALPCLKRTEKAVLIEICQLAENSELVGWCTAKNAYLVQALGGTERTMSRTLTALESRGLLLSAGAGKARKLAPAPALRDCYASDDKAACRAAITLLNLDKAGSQPSQTEPNNLDISGTNLDKNDPEPRQNGEVEPAQPRQNGSTNLDKMGAQPRQNGSRVYGDQQYQQITSTPPTPEEWVSAQKRIADLETENASLKAELLKLAPPVAASPQRAAAPQRLTTYRDYDGAWPEQFRPLFDSAGFLAAWALWGKYLAELGKPHRGHSHEQTDLAELGRMAAGSEPRAIEIITQSISAGWKRLIDHKPDASAATGKPRPGQTAPTPTRAGGSPSQAATYRPR</sequence>
<evidence type="ECO:0000313" key="2">
    <source>
        <dbReference type="EMBL" id="GAA4501356.1"/>
    </source>
</evidence>